<dbReference type="GeneID" id="54583785"/>
<evidence type="ECO:0000313" key="2">
    <source>
        <dbReference type="EMBL" id="KAF2241402.1"/>
    </source>
</evidence>
<protein>
    <submittedName>
        <fullName evidence="2">Uncharacterized protein</fullName>
    </submittedName>
</protein>
<proteinExistence type="predicted"/>
<dbReference type="AlphaFoldDB" id="A0A6A6HUE4"/>
<gene>
    <name evidence="2" type="ORF">BU26DRAFT_525226</name>
</gene>
<keyword evidence="3" id="KW-1185">Reference proteome</keyword>
<evidence type="ECO:0000256" key="1">
    <source>
        <dbReference type="SAM" id="MobiDB-lite"/>
    </source>
</evidence>
<sequence length="328" mass="35910">MAPTTPVGYTNAGDIMPQDPYMEYELLRAPMTPSPSPGPATVHELHGLPNSASLPELFPLPNLMDDTTLTELHGLPMSPTLLDLFPVPNLVADAINRAIEPNPMGILIPNDLENGPTNTAYTNPPLVRPWTPPHLVRTPLPASQSVERVPLAPTRNMLAQLEDDGNPSGDSMYTQLLALRSHIDEVLENAKTFEVAGAAPRLNSASAGTNTATSTPASSRRPDESPRARNASNRNGGLTDLSETAPTLREFLEHEKTAKKPHSSRRMKEVDLDDDADDEDDTEALLHRLRKQFSLLEKCKARGRYAGLQKRQLRQRLAEQLADTSGFE</sequence>
<feature type="compositionally biased region" description="Low complexity" evidence="1">
    <location>
        <begin position="204"/>
        <end position="219"/>
    </location>
</feature>
<feature type="compositionally biased region" description="Polar residues" evidence="1">
    <location>
        <begin position="230"/>
        <end position="245"/>
    </location>
</feature>
<name>A0A6A6HUE4_9PLEO</name>
<dbReference type="Proteomes" id="UP000800094">
    <property type="component" value="Unassembled WGS sequence"/>
</dbReference>
<dbReference type="EMBL" id="ML987212">
    <property type="protein sequence ID" value="KAF2241402.1"/>
    <property type="molecule type" value="Genomic_DNA"/>
</dbReference>
<reference evidence="2" key="1">
    <citation type="journal article" date="2020" name="Stud. Mycol.">
        <title>101 Dothideomycetes genomes: a test case for predicting lifestyles and emergence of pathogens.</title>
        <authorList>
            <person name="Haridas S."/>
            <person name="Albert R."/>
            <person name="Binder M."/>
            <person name="Bloem J."/>
            <person name="Labutti K."/>
            <person name="Salamov A."/>
            <person name="Andreopoulos B."/>
            <person name="Baker S."/>
            <person name="Barry K."/>
            <person name="Bills G."/>
            <person name="Bluhm B."/>
            <person name="Cannon C."/>
            <person name="Castanera R."/>
            <person name="Culley D."/>
            <person name="Daum C."/>
            <person name="Ezra D."/>
            <person name="Gonzalez J."/>
            <person name="Henrissat B."/>
            <person name="Kuo A."/>
            <person name="Liang C."/>
            <person name="Lipzen A."/>
            <person name="Lutzoni F."/>
            <person name="Magnuson J."/>
            <person name="Mondo S."/>
            <person name="Nolan M."/>
            <person name="Ohm R."/>
            <person name="Pangilinan J."/>
            <person name="Park H.-J."/>
            <person name="Ramirez L."/>
            <person name="Alfaro M."/>
            <person name="Sun H."/>
            <person name="Tritt A."/>
            <person name="Yoshinaga Y."/>
            <person name="Zwiers L.-H."/>
            <person name="Turgeon B."/>
            <person name="Goodwin S."/>
            <person name="Spatafora J."/>
            <person name="Crous P."/>
            <person name="Grigoriev I."/>
        </authorList>
    </citation>
    <scope>NUCLEOTIDE SEQUENCE</scope>
    <source>
        <strain evidence="2">CBS 122368</strain>
    </source>
</reference>
<dbReference type="RefSeq" id="XP_033676406.1">
    <property type="nucleotide sequence ID" value="XM_033830455.1"/>
</dbReference>
<evidence type="ECO:0000313" key="3">
    <source>
        <dbReference type="Proteomes" id="UP000800094"/>
    </source>
</evidence>
<accession>A0A6A6HUE4</accession>
<feature type="region of interest" description="Disordered" evidence="1">
    <location>
        <begin position="204"/>
        <end position="277"/>
    </location>
</feature>
<organism evidence="2 3">
    <name type="scientific">Trematosphaeria pertusa</name>
    <dbReference type="NCBI Taxonomy" id="390896"/>
    <lineage>
        <taxon>Eukaryota</taxon>
        <taxon>Fungi</taxon>
        <taxon>Dikarya</taxon>
        <taxon>Ascomycota</taxon>
        <taxon>Pezizomycotina</taxon>
        <taxon>Dothideomycetes</taxon>
        <taxon>Pleosporomycetidae</taxon>
        <taxon>Pleosporales</taxon>
        <taxon>Massarineae</taxon>
        <taxon>Trematosphaeriaceae</taxon>
        <taxon>Trematosphaeria</taxon>
    </lineage>
</organism>